<dbReference type="Pfam" id="PF09763">
    <property type="entry name" value="Sec3_CC"/>
    <property type="match status" value="1"/>
</dbReference>
<dbReference type="PANTHER" id="PTHR16092:SF14">
    <property type="entry name" value="EXOCYST COMPLEX COMPONENT 1 ISOFORM X1"/>
    <property type="match status" value="1"/>
</dbReference>
<evidence type="ECO:0000256" key="1">
    <source>
        <dbReference type="ARBA" id="ARBA00006518"/>
    </source>
</evidence>
<proteinExistence type="inferred from homology"/>
<evidence type="ECO:0000256" key="2">
    <source>
        <dbReference type="ARBA" id="ARBA00022448"/>
    </source>
</evidence>
<evidence type="ECO:0000256" key="5">
    <source>
        <dbReference type="SAM" id="Coils"/>
    </source>
</evidence>
<accession>A0A2N9FQE7</accession>
<keyword evidence="4 5" id="KW-0175">Coiled coil</keyword>
<dbReference type="GO" id="GO:0005886">
    <property type="term" value="C:plasma membrane"/>
    <property type="evidence" value="ECO:0007669"/>
    <property type="project" value="TreeGrafter"/>
</dbReference>
<dbReference type="SMART" id="SM01313">
    <property type="entry name" value="Sec3-PIP2_bind"/>
    <property type="match status" value="1"/>
</dbReference>
<dbReference type="AlphaFoldDB" id="A0A2N9FQE7"/>
<evidence type="ECO:0000256" key="4">
    <source>
        <dbReference type="ARBA" id="ARBA00023054"/>
    </source>
</evidence>
<gene>
    <name evidence="7" type="ORF">FSB_LOCUS20828</name>
</gene>
<dbReference type="GO" id="GO:0006887">
    <property type="term" value="P:exocytosis"/>
    <property type="evidence" value="ECO:0007669"/>
    <property type="project" value="UniProtKB-KW"/>
</dbReference>
<dbReference type="GO" id="GO:0005546">
    <property type="term" value="F:phosphatidylinositol-4,5-bisphosphate binding"/>
    <property type="evidence" value="ECO:0007669"/>
    <property type="project" value="TreeGrafter"/>
</dbReference>
<dbReference type="InterPro" id="IPR028258">
    <property type="entry name" value="Sec3-PIP2_bind"/>
</dbReference>
<dbReference type="GO" id="GO:0000145">
    <property type="term" value="C:exocyst"/>
    <property type="evidence" value="ECO:0007669"/>
    <property type="project" value="InterPro"/>
</dbReference>
<protein>
    <recommendedName>
        <fullName evidence="6">Exocyst complex component Sec3 PIP2-binding N-terminal domain-containing protein</fullName>
    </recommendedName>
</protein>
<feature type="coiled-coil region" evidence="5">
    <location>
        <begin position="411"/>
        <end position="448"/>
    </location>
</feature>
<comment type="similarity">
    <text evidence="1">Belongs to the SEC3 family.</text>
</comment>
<dbReference type="InterPro" id="IPR048628">
    <property type="entry name" value="Sec3_C"/>
</dbReference>
<keyword evidence="2" id="KW-0813">Transport</keyword>
<sequence length="1094" mass="123325">MAKSSADDEELRRACEAAIEGTKQKIVLSIRVAKSRGIWGKSGKLGRQMAKPRVLALSTKSKGQRIKAFLRVLKYSTGGVLEGFDNLRSQSVTPPQWTMRNIDDRNRLLLCILNICKDVLGRLPKVVGIDVVEMALWAKENTPSVTTQRNLKDGPAASTVTESDLKVTVEKELVSQAEEEDMEALLGTYVSLAFFVLNEPFKLPDHVLMYKVQTCKAMFSLPQKLGANAMEEIEVVLRKFGDEQSTLLDRFERLSFEVQLSRAILGRSLSSPSGGRFGEPLIGPAPTPPLVMQVQEGSRGLGFHKSLKKLLKPFLVERVVVVVVERGKSQIQEIPSLGSLLAGHYSYVMGIGEAEAFSERLKRELLALEAANVHAILESEPLIDEVLYGLEAATNCVDDMDEWLGIFNVKLRHMREDIESIETRNNNLEMQSVNNKALIEELDKLLERLRVPSEYAKCLTGGSFDEARMLQNIEACEWLTGALRGLEVPNLDPSYANIRAVKEKRAELEKLKSTFVRRASEFLSNYFASLVDFMISDKSYFSQRGQLKRPDHADLRYKCRTYARLLQHLKSLDKNCLGSLRKAYCGSLNLLLRREAREFANELRACTKASRNPTVWLEASTGSGQNVNAADTSTVSEAYAKMLTIFIPLLVDESSFFAHFMCFEVPALVPPGGLVNGNKTGYNDDDANDDDLGIMDIDDNDSKTGKNSAELAALNESLQDLLDGIQVSRLLLLSMRFNFTWWCKLSEPDPIGLSGGFTLESRLCPTPTRPISSPFVYLPLSAVQDFAIFDEDLIRIDEIFADMDDFYAVVDWAYKIDPLRCISMHGITERYLSGQKADAAGFVRLLLGDLESRISVQFSRFVDEACHQIERNERNVRQMGVLSYIPRFATLATRMEQYIQGQSRDLVDQAYTKFVSIMFVTLEKISQTDPKYADIFLLENYAAFQNSLYDLANVVPTLAKFYHQASEAYEQACTRHISVIIYTQFERLFQFARRIEDLMYTITPEEIPFQLGLSKMDLRKMLKSSLSGVDKSISAMYKKLQKNLTSEELLPSLWDKCKKEFLDKYESFAQLVAKIYPSENIPSVAEMRDLLASM</sequence>
<evidence type="ECO:0000313" key="7">
    <source>
        <dbReference type="EMBL" id="SPC92946.1"/>
    </source>
</evidence>
<dbReference type="Pfam" id="PF20654">
    <property type="entry name" value="Sec3_C-term"/>
    <property type="match status" value="1"/>
</dbReference>
<evidence type="ECO:0000256" key="3">
    <source>
        <dbReference type="ARBA" id="ARBA00022483"/>
    </source>
</evidence>
<dbReference type="InterPro" id="IPR019160">
    <property type="entry name" value="Sec3_CC"/>
</dbReference>
<name>A0A2N9FQE7_FAGSY</name>
<dbReference type="GO" id="GO:0006893">
    <property type="term" value="P:Golgi to plasma membrane transport"/>
    <property type="evidence" value="ECO:0007669"/>
    <property type="project" value="TreeGrafter"/>
</dbReference>
<reference evidence="7" key="1">
    <citation type="submission" date="2018-02" db="EMBL/GenBank/DDBJ databases">
        <authorList>
            <person name="Cohen D.B."/>
            <person name="Kent A.D."/>
        </authorList>
    </citation>
    <scope>NUCLEOTIDE SEQUENCE</scope>
</reference>
<dbReference type="EMBL" id="OIVN01001347">
    <property type="protein sequence ID" value="SPC92946.1"/>
    <property type="molecule type" value="Genomic_DNA"/>
</dbReference>
<keyword evidence="3" id="KW-0268">Exocytosis</keyword>
<evidence type="ECO:0000259" key="6">
    <source>
        <dbReference type="SMART" id="SM01313"/>
    </source>
</evidence>
<organism evidence="7">
    <name type="scientific">Fagus sylvatica</name>
    <name type="common">Beechnut</name>
    <dbReference type="NCBI Taxonomy" id="28930"/>
    <lineage>
        <taxon>Eukaryota</taxon>
        <taxon>Viridiplantae</taxon>
        <taxon>Streptophyta</taxon>
        <taxon>Embryophyta</taxon>
        <taxon>Tracheophyta</taxon>
        <taxon>Spermatophyta</taxon>
        <taxon>Magnoliopsida</taxon>
        <taxon>eudicotyledons</taxon>
        <taxon>Gunneridae</taxon>
        <taxon>Pentapetalae</taxon>
        <taxon>rosids</taxon>
        <taxon>fabids</taxon>
        <taxon>Fagales</taxon>
        <taxon>Fagaceae</taxon>
        <taxon>Fagus</taxon>
    </lineage>
</organism>
<feature type="domain" description="Exocyst complex component Sec3 PIP2-binding N-terminal" evidence="6">
    <location>
        <begin position="48"/>
        <end position="119"/>
    </location>
</feature>
<dbReference type="PANTHER" id="PTHR16092">
    <property type="entry name" value="SEC3/SYNTAXIN-RELATED"/>
    <property type="match status" value="1"/>
</dbReference>